<name>A0ACB9G8U3_CICIN</name>
<evidence type="ECO:0000313" key="2">
    <source>
        <dbReference type="Proteomes" id="UP001055811"/>
    </source>
</evidence>
<organism evidence="1 2">
    <name type="scientific">Cichorium intybus</name>
    <name type="common">Chicory</name>
    <dbReference type="NCBI Taxonomy" id="13427"/>
    <lineage>
        <taxon>Eukaryota</taxon>
        <taxon>Viridiplantae</taxon>
        <taxon>Streptophyta</taxon>
        <taxon>Embryophyta</taxon>
        <taxon>Tracheophyta</taxon>
        <taxon>Spermatophyta</taxon>
        <taxon>Magnoliopsida</taxon>
        <taxon>eudicotyledons</taxon>
        <taxon>Gunneridae</taxon>
        <taxon>Pentapetalae</taxon>
        <taxon>asterids</taxon>
        <taxon>campanulids</taxon>
        <taxon>Asterales</taxon>
        <taxon>Asteraceae</taxon>
        <taxon>Cichorioideae</taxon>
        <taxon>Cichorieae</taxon>
        <taxon>Cichoriinae</taxon>
        <taxon>Cichorium</taxon>
    </lineage>
</organism>
<dbReference type="EMBL" id="CM042010">
    <property type="protein sequence ID" value="KAI3779485.1"/>
    <property type="molecule type" value="Genomic_DNA"/>
</dbReference>
<reference evidence="1 2" key="2">
    <citation type="journal article" date="2022" name="Mol. Ecol. Resour.">
        <title>The genomes of chicory, endive, great burdock and yacon provide insights into Asteraceae paleo-polyploidization history and plant inulin production.</title>
        <authorList>
            <person name="Fan W."/>
            <person name="Wang S."/>
            <person name="Wang H."/>
            <person name="Wang A."/>
            <person name="Jiang F."/>
            <person name="Liu H."/>
            <person name="Zhao H."/>
            <person name="Xu D."/>
            <person name="Zhang Y."/>
        </authorList>
    </citation>
    <scope>NUCLEOTIDE SEQUENCE [LARGE SCALE GENOMIC DNA]</scope>
    <source>
        <strain evidence="2">cv. Punajuju</strain>
        <tissue evidence="1">Leaves</tissue>
    </source>
</reference>
<proteinExistence type="predicted"/>
<dbReference type="Proteomes" id="UP001055811">
    <property type="component" value="Linkage Group LG02"/>
</dbReference>
<evidence type="ECO:0000313" key="1">
    <source>
        <dbReference type="EMBL" id="KAI3779485.1"/>
    </source>
</evidence>
<protein>
    <submittedName>
        <fullName evidence="1">Uncharacterized protein</fullName>
    </submittedName>
</protein>
<reference evidence="2" key="1">
    <citation type="journal article" date="2022" name="Mol. Ecol. Resour.">
        <title>The genomes of chicory, endive, great burdock and yacon provide insights into Asteraceae palaeo-polyploidization history and plant inulin production.</title>
        <authorList>
            <person name="Fan W."/>
            <person name="Wang S."/>
            <person name="Wang H."/>
            <person name="Wang A."/>
            <person name="Jiang F."/>
            <person name="Liu H."/>
            <person name="Zhao H."/>
            <person name="Xu D."/>
            <person name="Zhang Y."/>
        </authorList>
    </citation>
    <scope>NUCLEOTIDE SEQUENCE [LARGE SCALE GENOMIC DNA]</scope>
    <source>
        <strain evidence="2">cv. Punajuju</strain>
    </source>
</reference>
<comment type="caution">
    <text evidence="1">The sequence shown here is derived from an EMBL/GenBank/DDBJ whole genome shotgun (WGS) entry which is preliminary data.</text>
</comment>
<gene>
    <name evidence="1" type="ORF">L2E82_09206</name>
</gene>
<accession>A0ACB9G8U3</accession>
<sequence length="131" mass="15078">MEINGTFSLPVHHRSNLHVWLTSALNTEHAVALIDKWNRWICVGKLQEGRYVSKDHLQSKKEMRGLINSIAFGTKLLVLEEIVQDCGYKRLNARQLNSNATFANDPRNFTYDDNANTSGKGYFWKFCFILS</sequence>
<keyword evidence="2" id="KW-1185">Reference proteome</keyword>